<evidence type="ECO:0000256" key="1">
    <source>
        <dbReference type="ARBA" id="ARBA00023125"/>
    </source>
</evidence>
<dbReference type="AlphaFoldDB" id="A0A8A4TG71"/>
<protein>
    <submittedName>
        <fullName evidence="5">Winged helix-turn-helix domain-containing protein</fullName>
    </submittedName>
</protein>
<gene>
    <name evidence="5" type="ORF">J3U87_19460</name>
</gene>
<feature type="region of interest" description="Disordered" evidence="3">
    <location>
        <begin position="134"/>
        <end position="156"/>
    </location>
</feature>
<dbReference type="CDD" id="cd00383">
    <property type="entry name" value="trans_reg_C"/>
    <property type="match status" value="1"/>
</dbReference>
<dbReference type="InterPro" id="IPR001867">
    <property type="entry name" value="OmpR/PhoB-type_DNA-bd"/>
</dbReference>
<dbReference type="SUPFAM" id="SSF46894">
    <property type="entry name" value="C-terminal effector domain of the bipartite response regulators"/>
    <property type="match status" value="1"/>
</dbReference>
<dbReference type="Gene3D" id="1.10.10.10">
    <property type="entry name" value="Winged helix-like DNA-binding domain superfamily/Winged helix DNA-binding domain"/>
    <property type="match status" value="1"/>
</dbReference>
<sequence length="342" mass="38058">MKFYTFDPFLFEPDSGKLAWPGGEELLRPKTAKSLEVLIEHRDRPLSRQELLEIVWKETSVTPNVLYQSIKEIRHCLGGREESQAFLTSSRNRGYQWVFPQTETHFEENPNLLALRQAKETALMKPGELSISEASVSAVDSSPQTDSPPAKTDPSKPLTLAVGQFGARLVLAASILISLAAGFTFSHLLGEAEPRPAVPAVIDQAQGNAKAFKVGVVHKSRDNQMPVSCLIRERLSQSYDFVCIPSVQIDQAFSVPSLKGKTREQVNLAELLSCDLVLDPLWDPEVHQLSYSLEYPGGKIHMNDMPFRSLEEAVVFLTSQIGHQAQFIDTFILAQHEDKGSM</sequence>
<organism evidence="5 6">
    <name type="scientific">Sulfidibacter corallicola</name>
    <dbReference type="NCBI Taxonomy" id="2818388"/>
    <lineage>
        <taxon>Bacteria</taxon>
        <taxon>Pseudomonadati</taxon>
        <taxon>Acidobacteriota</taxon>
        <taxon>Holophagae</taxon>
        <taxon>Acanthopleuribacterales</taxon>
        <taxon>Acanthopleuribacteraceae</taxon>
        <taxon>Sulfidibacter</taxon>
    </lineage>
</organism>
<dbReference type="EMBL" id="CP071793">
    <property type="protein sequence ID" value="QTD47771.1"/>
    <property type="molecule type" value="Genomic_DNA"/>
</dbReference>
<dbReference type="RefSeq" id="WP_237377437.1">
    <property type="nucleotide sequence ID" value="NZ_CP071793.1"/>
</dbReference>
<feature type="domain" description="OmpR/PhoB-type" evidence="4">
    <location>
        <begin position="1"/>
        <end position="99"/>
    </location>
</feature>
<evidence type="ECO:0000256" key="2">
    <source>
        <dbReference type="PROSITE-ProRule" id="PRU01091"/>
    </source>
</evidence>
<accession>A0A8A4TG71</accession>
<proteinExistence type="predicted"/>
<evidence type="ECO:0000259" key="4">
    <source>
        <dbReference type="PROSITE" id="PS51755"/>
    </source>
</evidence>
<feature type="DNA-binding region" description="OmpR/PhoB-type" evidence="2">
    <location>
        <begin position="1"/>
        <end position="99"/>
    </location>
</feature>
<reference evidence="5" key="1">
    <citation type="submission" date="2021-03" db="EMBL/GenBank/DDBJ databases">
        <title>Acanthopleuribacteraceae sp. M133.</title>
        <authorList>
            <person name="Wang G."/>
        </authorList>
    </citation>
    <scope>NUCLEOTIDE SEQUENCE</scope>
    <source>
        <strain evidence="5">M133</strain>
    </source>
</reference>
<name>A0A8A4TG71_SULCO</name>
<dbReference type="SMART" id="SM00862">
    <property type="entry name" value="Trans_reg_C"/>
    <property type="match status" value="1"/>
</dbReference>
<dbReference type="PROSITE" id="PS51755">
    <property type="entry name" value="OMPR_PHOB"/>
    <property type="match status" value="1"/>
</dbReference>
<dbReference type="GO" id="GO:0003677">
    <property type="term" value="F:DNA binding"/>
    <property type="evidence" value="ECO:0007669"/>
    <property type="project" value="UniProtKB-UniRule"/>
</dbReference>
<keyword evidence="1 2" id="KW-0238">DNA-binding</keyword>
<evidence type="ECO:0000313" key="5">
    <source>
        <dbReference type="EMBL" id="QTD47771.1"/>
    </source>
</evidence>
<dbReference type="KEGG" id="scor:J3U87_19460"/>
<keyword evidence="6" id="KW-1185">Reference proteome</keyword>
<dbReference type="Proteomes" id="UP000663929">
    <property type="component" value="Chromosome"/>
</dbReference>
<evidence type="ECO:0000313" key="6">
    <source>
        <dbReference type="Proteomes" id="UP000663929"/>
    </source>
</evidence>
<dbReference type="InterPro" id="IPR036388">
    <property type="entry name" value="WH-like_DNA-bd_sf"/>
</dbReference>
<dbReference type="Pfam" id="PF00486">
    <property type="entry name" value="Trans_reg_C"/>
    <property type="match status" value="1"/>
</dbReference>
<dbReference type="GO" id="GO:0006355">
    <property type="term" value="P:regulation of DNA-templated transcription"/>
    <property type="evidence" value="ECO:0007669"/>
    <property type="project" value="InterPro"/>
</dbReference>
<feature type="compositionally biased region" description="Polar residues" evidence="3">
    <location>
        <begin position="134"/>
        <end position="147"/>
    </location>
</feature>
<dbReference type="InterPro" id="IPR016032">
    <property type="entry name" value="Sig_transdc_resp-reg_C-effctor"/>
</dbReference>
<evidence type="ECO:0000256" key="3">
    <source>
        <dbReference type="SAM" id="MobiDB-lite"/>
    </source>
</evidence>
<dbReference type="GO" id="GO:0000160">
    <property type="term" value="P:phosphorelay signal transduction system"/>
    <property type="evidence" value="ECO:0007669"/>
    <property type="project" value="InterPro"/>
</dbReference>